<evidence type="ECO:0000256" key="8">
    <source>
        <dbReference type="ARBA" id="ARBA00022679"/>
    </source>
</evidence>
<dbReference type="EMBL" id="JAJEPX010000002">
    <property type="protein sequence ID" value="MCC2175847.1"/>
    <property type="molecule type" value="Genomic_DNA"/>
</dbReference>
<organism evidence="19 20">
    <name type="scientific">Agathobaculum butyriciproducens</name>
    <dbReference type="NCBI Taxonomy" id="1628085"/>
    <lineage>
        <taxon>Bacteria</taxon>
        <taxon>Bacillati</taxon>
        <taxon>Bacillota</taxon>
        <taxon>Clostridia</taxon>
        <taxon>Eubacteriales</taxon>
        <taxon>Butyricicoccaceae</taxon>
        <taxon>Agathobaculum</taxon>
    </lineage>
</organism>
<dbReference type="GeneID" id="98660708"/>
<evidence type="ECO:0000256" key="16">
    <source>
        <dbReference type="NCBIfam" id="TIGR00560"/>
    </source>
</evidence>
<dbReference type="Pfam" id="PF01066">
    <property type="entry name" value="CDP-OH_P_transf"/>
    <property type="match status" value="1"/>
</dbReference>
<dbReference type="PANTHER" id="PTHR14269">
    <property type="entry name" value="CDP-DIACYLGLYCEROL--GLYCEROL-3-PHOSPHATE 3-PHOSPHATIDYLTRANSFERASE-RELATED"/>
    <property type="match status" value="1"/>
</dbReference>
<name>A0AAW4VZ19_9FIRM</name>
<evidence type="ECO:0000256" key="3">
    <source>
        <dbReference type="ARBA" id="ARBA00005042"/>
    </source>
</evidence>
<evidence type="ECO:0000313" key="20">
    <source>
        <dbReference type="Proteomes" id="UP001298753"/>
    </source>
</evidence>
<keyword evidence="14" id="KW-1208">Phospholipid metabolism</keyword>
<proteinExistence type="inferred from homology"/>
<evidence type="ECO:0000256" key="11">
    <source>
        <dbReference type="ARBA" id="ARBA00023098"/>
    </source>
</evidence>
<dbReference type="PIRSF" id="PIRSF000847">
    <property type="entry name" value="Phos_ph_gly_syn"/>
    <property type="match status" value="1"/>
</dbReference>
<comment type="catalytic activity">
    <reaction evidence="15">
        <text>a CDP-1,2-diacyl-sn-glycerol + sn-glycerol 3-phosphate = a 1,2-diacyl-sn-glycero-3-phospho-(1'-sn-glycero-3'-phosphate) + CMP + H(+)</text>
        <dbReference type="Rhea" id="RHEA:12593"/>
        <dbReference type="ChEBI" id="CHEBI:15378"/>
        <dbReference type="ChEBI" id="CHEBI:57597"/>
        <dbReference type="ChEBI" id="CHEBI:58332"/>
        <dbReference type="ChEBI" id="CHEBI:60110"/>
        <dbReference type="ChEBI" id="CHEBI:60377"/>
        <dbReference type="EC" id="2.7.8.5"/>
    </reaction>
</comment>
<comment type="caution">
    <text evidence="19">The sequence shown here is derived from an EMBL/GenBank/DDBJ whole genome shotgun (WGS) entry which is preliminary data.</text>
</comment>
<evidence type="ECO:0000256" key="4">
    <source>
        <dbReference type="ARBA" id="ARBA00010441"/>
    </source>
</evidence>
<evidence type="ECO:0000256" key="2">
    <source>
        <dbReference type="ARBA" id="ARBA00004141"/>
    </source>
</evidence>
<dbReference type="EC" id="2.7.8.5" evidence="5 16"/>
<evidence type="ECO:0000256" key="1">
    <source>
        <dbReference type="ARBA" id="ARBA00003973"/>
    </source>
</evidence>
<dbReference type="PROSITE" id="PS00379">
    <property type="entry name" value="CDP_ALCOHOL_P_TRANSF"/>
    <property type="match status" value="1"/>
</dbReference>
<dbReference type="NCBIfam" id="TIGR00560">
    <property type="entry name" value="pgsA"/>
    <property type="match status" value="1"/>
</dbReference>
<keyword evidence="11" id="KW-0443">Lipid metabolism</keyword>
<dbReference type="InterPro" id="IPR050324">
    <property type="entry name" value="CDP-alcohol_PTase-I"/>
</dbReference>
<feature type="transmembrane region" description="Helical" evidence="18">
    <location>
        <begin position="7"/>
        <end position="23"/>
    </location>
</feature>
<evidence type="ECO:0000313" key="19">
    <source>
        <dbReference type="EMBL" id="MCC2175847.1"/>
    </source>
</evidence>
<evidence type="ECO:0000256" key="5">
    <source>
        <dbReference type="ARBA" id="ARBA00013170"/>
    </source>
</evidence>
<keyword evidence="10 18" id="KW-1133">Transmembrane helix</keyword>
<comment type="subcellular location">
    <subcellularLocation>
        <location evidence="2">Membrane</location>
        <topology evidence="2">Multi-pass membrane protein</topology>
    </subcellularLocation>
</comment>
<dbReference type="GO" id="GO:0046474">
    <property type="term" value="P:glycerophospholipid biosynthetic process"/>
    <property type="evidence" value="ECO:0007669"/>
    <property type="project" value="TreeGrafter"/>
</dbReference>
<sequence>MTTANKITLTRIAMIPFFIYFAAQPMLNVEEYKVGIFSFPTCTLIALILFCVASFTDFLDGYVARKYNQVTDFGKFVDPLADKLLVASALILFVEQKAMAGWMVCVILARELIITSLRVVAANKGVVMAATWTGKVKTCVQIGGIIIIYLHYIIFGAVADGESALYSIFAVRTEGDPVLIVVGWVVTLVTIYSGYDYLKKNWDLIKDGAVKAK</sequence>
<evidence type="ECO:0000256" key="6">
    <source>
        <dbReference type="ARBA" id="ARBA00014944"/>
    </source>
</evidence>
<evidence type="ECO:0000256" key="15">
    <source>
        <dbReference type="ARBA" id="ARBA00048586"/>
    </source>
</evidence>
<comment type="function">
    <text evidence="1">This protein catalyzes the committed step to the synthesis of the acidic phospholipids.</text>
</comment>
<accession>A0AAW4VZ19</accession>
<dbReference type="InterPro" id="IPR004570">
    <property type="entry name" value="Phosphatidylglycerol_P_synth"/>
</dbReference>
<comment type="similarity">
    <text evidence="4 17">Belongs to the CDP-alcohol phosphatidyltransferase class-I family.</text>
</comment>
<gene>
    <name evidence="19" type="primary">pgsA</name>
    <name evidence="19" type="ORF">LKD22_01665</name>
</gene>
<dbReference type="GO" id="GO:0008444">
    <property type="term" value="F:CDP-diacylglycerol-glycerol-3-phosphate 3-phosphatidyltransferase activity"/>
    <property type="evidence" value="ECO:0007669"/>
    <property type="project" value="UniProtKB-UniRule"/>
</dbReference>
<feature type="transmembrane region" description="Helical" evidence="18">
    <location>
        <begin position="140"/>
        <end position="158"/>
    </location>
</feature>
<evidence type="ECO:0000256" key="9">
    <source>
        <dbReference type="ARBA" id="ARBA00022692"/>
    </source>
</evidence>
<feature type="transmembrane region" description="Helical" evidence="18">
    <location>
        <begin position="35"/>
        <end position="55"/>
    </location>
</feature>
<evidence type="ECO:0000256" key="12">
    <source>
        <dbReference type="ARBA" id="ARBA00023136"/>
    </source>
</evidence>
<evidence type="ECO:0000256" key="13">
    <source>
        <dbReference type="ARBA" id="ARBA00023209"/>
    </source>
</evidence>
<dbReference type="RefSeq" id="WP_195386652.1">
    <property type="nucleotide sequence ID" value="NZ_DBFEHX010000073.1"/>
</dbReference>
<keyword evidence="12 18" id="KW-0472">Membrane</keyword>
<dbReference type="Proteomes" id="UP001298753">
    <property type="component" value="Unassembled WGS sequence"/>
</dbReference>
<dbReference type="InterPro" id="IPR043130">
    <property type="entry name" value="CDP-OH_PTrfase_TM_dom"/>
</dbReference>
<evidence type="ECO:0000256" key="10">
    <source>
        <dbReference type="ARBA" id="ARBA00022989"/>
    </source>
</evidence>
<keyword evidence="8 17" id="KW-0808">Transferase</keyword>
<dbReference type="PANTHER" id="PTHR14269:SF62">
    <property type="entry name" value="CDP-DIACYLGLYCEROL--GLYCEROL-3-PHOSPHATE 3-PHOSPHATIDYLTRANSFERASE 1, CHLOROPLASTIC"/>
    <property type="match status" value="1"/>
</dbReference>
<comment type="pathway">
    <text evidence="3">Phospholipid metabolism; phosphatidylglycerol biosynthesis; phosphatidylglycerol from CDP-diacylglycerol: step 1/2.</text>
</comment>
<evidence type="ECO:0000256" key="14">
    <source>
        <dbReference type="ARBA" id="ARBA00023264"/>
    </source>
</evidence>
<dbReference type="InterPro" id="IPR000462">
    <property type="entry name" value="CDP-OH_P_trans"/>
</dbReference>
<keyword evidence="7" id="KW-0444">Lipid biosynthesis</keyword>
<keyword evidence="9 18" id="KW-0812">Transmembrane</keyword>
<dbReference type="GO" id="GO:0016020">
    <property type="term" value="C:membrane"/>
    <property type="evidence" value="ECO:0007669"/>
    <property type="project" value="UniProtKB-SubCell"/>
</dbReference>
<evidence type="ECO:0000256" key="17">
    <source>
        <dbReference type="RuleBase" id="RU003750"/>
    </source>
</evidence>
<feature type="transmembrane region" description="Helical" evidence="18">
    <location>
        <begin position="178"/>
        <end position="198"/>
    </location>
</feature>
<protein>
    <recommendedName>
        <fullName evidence="6 16">CDP-diacylglycerol--glycerol-3-phosphate 3-phosphatidyltransferase</fullName>
        <ecNumber evidence="5 16">2.7.8.5</ecNumber>
    </recommendedName>
</protein>
<dbReference type="Gene3D" id="1.20.120.1760">
    <property type="match status" value="1"/>
</dbReference>
<dbReference type="InterPro" id="IPR048254">
    <property type="entry name" value="CDP_ALCOHOL_P_TRANSF_CS"/>
</dbReference>
<keyword evidence="13" id="KW-0594">Phospholipid biosynthesis</keyword>
<dbReference type="AlphaFoldDB" id="A0AAW4VZ19"/>
<keyword evidence="20" id="KW-1185">Reference proteome</keyword>
<evidence type="ECO:0000256" key="18">
    <source>
        <dbReference type="SAM" id="Phobius"/>
    </source>
</evidence>
<reference evidence="19 20" key="1">
    <citation type="submission" date="2021-10" db="EMBL/GenBank/DDBJ databases">
        <title>Anaerobic single-cell dispensing facilitates the cultivation of human gut bacteria.</title>
        <authorList>
            <person name="Afrizal A."/>
        </authorList>
    </citation>
    <scope>NUCLEOTIDE SEQUENCE [LARGE SCALE GENOMIC DNA]</scope>
    <source>
        <strain evidence="19 20">CLA-AA-H270</strain>
    </source>
</reference>
<evidence type="ECO:0000256" key="7">
    <source>
        <dbReference type="ARBA" id="ARBA00022516"/>
    </source>
</evidence>